<gene>
    <name evidence="11" type="primary">LOC117152525</name>
</gene>
<evidence type="ECO:0000256" key="9">
    <source>
        <dbReference type="SAM" id="Phobius"/>
    </source>
</evidence>
<evidence type="ECO:0000256" key="4">
    <source>
        <dbReference type="ARBA" id="ARBA00022725"/>
    </source>
</evidence>
<keyword evidence="4" id="KW-0552">Olfaction</keyword>
<evidence type="ECO:0000256" key="7">
    <source>
        <dbReference type="ARBA" id="ARBA00023170"/>
    </source>
</evidence>
<dbReference type="RefSeq" id="XP_033180523.1">
    <property type="nucleotide sequence ID" value="XM_033324632.1"/>
</dbReference>
<comment type="subcellular location">
    <subcellularLocation>
        <location evidence="1">Membrane</location>
        <topology evidence="1">Multi-pass membrane protein</topology>
    </subcellularLocation>
</comment>
<dbReference type="Proteomes" id="UP000515180">
    <property type="component" value="Unplaced"/>
</dbReference>
<dbReference type="AlphaFoldDB" id="A0A6P8LEN9"/>
<evidence type="ECO:0000256" key="5">
    <source>
        <dbReference type="ARBA" id="ARBA00022989"/>
    </source>
</evidence>
<sequence length="93" mass="10564">MLEKCIPKHQSLIEFSAKLDDIYTLPILSHMVIFSVLMCFDTYEVILADVSPGTRLIFFFHMIGSFTHIIFFTYICNGLVEESTNISTASYSG</sequence>
<keyword evidence="2" id="KW-0716">Sensory transduction</keyword>
<dbReference type="OrthoDB" id="8185860at2759"/>
<protein>
    <submittedName>
        <fullName evidence="11">Uncharacterized protein LOC117152525</fullName>
    </submittedName>
</protein>
<dbReference type="GO" id="GO:0004984">
    <property type="term" value="F:olfactory receptor activity"/>
    <property type="evidence" value="ECO:0007669"/>
    <property type="project" value="InterPro"/>
</dbReference>
<dbReference type="GO" id="GO:0016020">
    <property type="term" value="C:membrane"/>
    <property type="evidence" value="ECO:0007669"/>
    <property type="project" value="UniProtKB-SubCell"/>
</dbReference>
<feature type="transmembrane region" description="Helical" evidence="9">
    <location>
        <begin position="22"/>
        <end position="43"/>
    </location>
</feature>
<dbReference type="Pfam" id="PF02949">
    <property type="entry name" value="7tm_6"/>
    <property type="match status" value="1"/>
</dbReference>
<organism evidence="10 11">
    <name type="scientific">Bombus impatiens</name>
    <name type="common">Bumblebee</name>
    <dbReference type="NCBI Taxonomy" id="132113"/>
    <lineage>
        <taxon>Eukaryota</taxon>
        <taxon>Metazoa</taxon>
        <taxon>Ecdysozoa</taxon>
        <taxon>Arthropoda</taxon>
        <taxon>Hexapoda</taxon>
        <taxon>Insecta</taxon>
        <taxon>Pterygota</taxon>
        <taxon>Neoptera</taxon>
        <taxon>Endopterygota</taxon>
        <taxon>Hymenoptera</taxon>
        <taxon>Apocrita</taxon>
        <taxon>Aculeata</taxon>
        <taxon>Apoidea</taxon>
        <taxon>Anthophila</taxon>
        <taxon>Apidae</taxon>
        <taxon>Bombus</taxon>
        <taxon>Pyrobombus</taxon>
    </lineage>
</organism>
<keyword evidence="5 9" id="KW-1133">Transmembrane helix</keyword>
<evidence type="ECO:0000256" key="1">
    <source>
        <dbReference type="ARBA" id="ARBA00004141"/>
    </source>
</evidence>
<evidence type="ECO:0000313" key="11">
    <source>
        <dbReference type="RefSeq" id="XP_033180523.1"/>
    </source>
</evidence>
<evidence type="ECO:0000256" key="3">
    <source>
        <dbReference type="ARBA" id="ARBA00022692"/>
    </source>
</evidence>
<keyword evidence="7" id="KW-0675">Receptor</keyword>
<keyword evidence="8" id="KW-0807">Transducer</keyword>
<feature type="transmembrane region" description="Helical" evidence="9">
    <location>
        <begin position="55"/>
        <end position="75"/>
    </location>
</feature>
<evidence type="ECO:0000256" key="8">
    <source>
        <dbReference type="ARBA" id="ARBA00023224"/>
    </source>
</evidence>
<keyword evidence="3 9" id="KW-0812">Transmembrane</keyword>
<keyword evidence="10" id="KW-1185">Reference proteome</keyword>
<evidence type="ECO:0000256" key="6">
    <source>
        <dbReference type="ARBA" id="ARBA00023136"/>
    </source>
</evidence>
<dbReference type="GO" id="GO:0007165">
    <property type="term" value="P:signal transduction"/>
    <property type="evidence" value="ECO:0007669"/>
    <property type="project" value="UniProtKB-KW"/>
</dbReference>
<evidence type="ECO:0000256" key="2">
    <source>
        <dbReference type="ARBA" id="ARBA00022606"/>
    </source>
</evidence>
<name>A0A6P8LEN9_BOMIM</name>
<dbReference type="GO" id="GO:0005549">
    <property type="term" value="F:odorant binding"/>
    <property type="evidence" value="ECO:0007669"/>
    <property type="project" value="InterPro"/>
</dbReference>
<proteinExistence type="predicted"/>
<dbReference type="InterPro" id="IPR004117">
    <property type="entry name" value="7tm6_olfct_rcpt"/>
</dbReference>
<keyword evidence="6 9" id="KW-0472">Membrane</keyword>
<evidence type="ECO:0000313" key="10">
    <source>
        <dbReference type="Proteomes" id="UP000515180"/>
    </source>
</evidence>
<dbReference type="GeneID" id="117152525"/>
<feature type="non-terminal residue" evidence="11">
    <location>
        <position position="93"/>
    </location>
</feature>
<accession>A0A6P8LEN9</accession>
<reference evidence="11" key="1">
    <citation type="submission" date="2025-08" db="UniProtKB">
        <authorList>
            <consortium name="RefSeq"/>
        </authorList>
    </citation>
    <scope>IDENTIFICATION</scope>
</reference>